<gene>
    <name evidence="2" type="ORF">SAMN05216167_104361</name>
</gene>
<keyword evidence="3" id="KW-1185">Reference proteome</keyword>
<dbReference type="RefSeq" id="WP_093826952.1">
    <property type="nucleotide sequence ID" value="NZ_FOLQ01000004.1"/>
</dbReference>
<feature type="signal peptide" evidence="1">
    <location>
        <begin position="1"/>
        <end position="22"/>
    </location>
</feature>
<sequence length="326" mass="36270">MRSIFFRIALLLGVFSSCQSSNQQSTASDNTSSSATLLSAIAPPEVNYSVRGLQPDTSLFAQPRRIGILDDPSLGESSGIASSRRNPGYLWTEEDSGNPSQIQLIRQNGNVVARFTIDEVEDQDWEDIAVGPGPVPGESYIYLAEIGDNRLKYPEKIIYRFPEPTISGKQFPFKEHIARVAAIRLRLPDGPQNAEAILIDPITKDLFILSKGDQMNVYRAAFPQSETQVIAMTSELVIPFEKVTSAAVSPDGSEILIRTYKQLYYYKRQVGETVIDALKRKPLRLPLADEAQGEAVGWAIDSSGYYTASERVGFSAEPIYWYFRKK</sequence>
<evidence type="ECO:0000256" key="1">
    <source>
        <dbReference type="SAM" id="SignalP"/>
    </source>
</evidence>
<dbReference type="PROSITE" id="PS51257">
    <property type="entry name" value="PROKAR_LIPOPROTEIN"/>
    <property type="match status" value="1"/>
</dbReference>
<reference evidence="2 3" key="1">
    <citation type="submission" date="2016-10" db="EMBL/GenBank/DDBJ databases">
        <authorList>
            <person name="de Groot N.N."/>
        </authorList>
    </citation>
    <scope>NUCLEOTIDE SEQUENCE [LARGE SCALE GENOMIC DNA]</scope>
    <source>
        <strain evidence="2 3">DSM 26130</strain>
    </source>
</reference>
<evidence type="ECO:0000313" key="3">
    <source>
        <dbReference type="Proteomes" id="UP000198598"/>
    </source>
</evidence>
<protein>
    <recommendedName>
        <fullName evidence="4">PE-PGRS family protein</fullName>
    </recommendedName>
</protein>
<dbReference type="OrthoDB" id="9798438at2"/>
<evidence type="ECO:0008006" key="4">
    <source>
        <dbReference type="Google" id="ProtNLM"/>
    </source>
</evidence>
<dbReference type="AlphaFoldDB" id="A0A1I1RE65"/>
<accession>A0A1I1RE65</accession>
<dbReference type="EMBL" id="FOLQ01000004">
    <property type="protein sequence ID" value="SFD32589.1"/>
    <property type="molecule type" value="Genomic_DNA"/>
</dbReference>
<keyword evidence="1" id="KW-0732">Signal</keyword>
<organism evidence="2 3">
    <name type="scientific">Spirosoma endophyticum</name>
    <dbReference type="NCBI Taxonomy" id="662367"/>
    <lineage>
        <taxon>Bacteria</taxon>
        <taxon>Pseudomonadati</taxon>
        <taxon>Bacteroidota</taxon>
        <taxon>Cytophagia</taxon>
        <taxon>Cytophagales</taxon>
        <taxon>Cytophagaceae</taxon>
        <taxon>Spirosoma</taxon>
    </lineage>
</organism>
<feature type="chain" id="PRO_5011784379" description="PE-PGRS family protein" evidence="1">
    <location>
        <begin position="23"/>
        <end position="326"/>
    </location>
</feature>
<dbReference type="Proteomes" id="UP000198598">
    <property type="component" value="Unassembled WGS sequence"/>
</dbReference>
<name>A0A1I1RE65_9BACT</name>
<dbReference type="STRING" id="662367.SAMN05216167_104361"/>
<proteinExistence type="predicted"/>
<evidence type="ECO:0000313" key="2">
    <source>
        <dbReference type="EMBL" id="SFD32589.1"/>
    </source>
</evidence>